<name>A0A212LYX5_9FIRM</name>
<gene>
    <name evidence="2" type="ORF">KL86SPO_50477</name>
</gene>
<proteinExistence type="predicted"/>
<evidence type="ECO:0000259" key="1">
    <source>
        <dbReference type="Pfam" id="PF00148"/>
    </source>
</evidence>
<dbReference type="InterPro" id="IPR000510">
    <property type="entry name" value="Nase/OxRdtase_comp1"/>
</dbReference>
<dbReference type="Gene3D" id="3.40.50.1980">
    <property type="entry name" value="Nitrogenase molybdenum iron protein domain"/>
    <property type="match status" value="1"/>
</dbReference>
<evidence type="ECO:0000313" key="2">
    <source>
        <dbReference type="EMBL" id="SCM82706.1"/>
    </source>
</evidence>
<accession>A0A212LYX5</accession>
<feature type="domain" description="Nitrogenase/oxidoreductase component 1" evidence="1">
    <location>
        <begin position="37"/>
        <end position="417"/>
    </location>
</feature>
<organism evidence="2">
    <name type="scientific">uncultured Sporomusa sp</name>
    <dbReference type="NCBI Taxonomy" id="307249"/>
    <lineage>
        <taxon>Bacteria</taxon>
        <taxon>Bacillati</taxon>
        <taxon>Bacillota</taxon>
        <taxon>Negativicutes</taxon>
        <taxon>Selenomonadales</taxon>
        <taxon>Sporomusaceae</taxon>
        <taxon>Sporomusa</taxon>
        <taxon>environmental samples</taxon>
    </lineage>
</organism>
<dbReference type="RefSeq" id="WP_288185315.1">
    <property type="nucleotide sequence ID" value="NZ_LT608335.1"/>
</dbReference>
<dbReference type="Pfam" id="PF00148">
    <property type="entry name" value="Oxidored_nitro"/>
    <property type="match status" value="1"/>
</dbReference>
<protein>
    <submittedName>
        <fullName evidence="2">Oxidoreductase/nitrogenase component 1</fullName>
    </submittedName>
</protein>
<dbReference type="Gene3D" id="3.40.50.12380">
    <property type="entry name" value="Nitrogenase MoFe cofactor biosynthesis protein NifE, C-terminal"/>
    <property type="match status" value="1"/>
</dbReference>
<dbReference type="SUPFAM" id="SSF53807">
    <property type="entry name" value="Helical backbone' metal receptor"/>
    <property type="match status" value="1"/>
</dbReference>
<dbReference type="PANTHER" id="PTHR42846">
    <property type="entry name" value="NI-SIROHYDROCHLORIN A,C-DIAMIDE REDUCTIVE CYCLASE COMPLEX, COMPONENT CFBD"/>
    <property type="match status" value="1"/>
</dbReference>
<dbReference type="AlphaFoldDB" id="A0A212LYX5"/>
<reference evidence="2" key="1">
    <citation type="submission" date="2016-08" db="EMBL/GenBank/DDBJ databases">
        <authorList>
            <person name="Seilhamer J.J."/>
        </authorList>
    </citation>
    <scope>NUCLEOTIDE SEQUENCE</scope>
    <source>
        <strain evidence="2">86</strain>
    </source>
</reference>
<dbReference type="InterPro" id="IPR052673">
    <property type="entry name" value="Ni-siroh_cyclase_CfbD"/>
</dbReference>
<sequence>MNFPHDNPGNHLKRLTTIQSNKGVTFLTPAAFPGSHCPMHAAAHLANSIQGLSSLVLGMQECAYYSRQVLPGPVGKDGSLHWMYVLDASEVVFGCRNGLQQALIEMNQAGAKVILLIITCIPELIGEDIAALVCELQPQLTARLLPIPAAHFCCNGYPAGLWRTLEALAGLMQPRTLIPHSANLLGLHPTAAAAPLIQALSAAGLTLQRLGPDSSIDEFLTAPASALNIVLSPYMLPLAKRMEQHFGTPFVALHDAYGALEIAAAYAGIAEKLGLDWTDTFTQGANNLRAVEKIASSRLKGLRFFATDASIDPIPLAAYLATLGMEPLLLHIEEFYPEDRQWTQRLHALGYDPWACHRVNPVAEEAVFAALRPDFVLGTVPPSREMTLPHADQLYKMNGPFGYERTIWLLDKILQVLDTPVPLPAGKD</sequence>
<dbReference type="EMBL" id="FMJE01000005">
    <property type="protein sequence ID" value="SCM82706.1"/>
    <property type="molecule type" value="Genomic_DNA"/>
</dbReference>
<dbReference type="PANTHER" id="PTHR42846:SF1">
    <property type="entry name" value="NI-SIROHYDROCHLORIN A,C-DIAMIDE REDUCTIVE CYCLASE COMPLEX, COMPONENT CFBD"/>
    <property type="match status" value="1"/>
</dbReference>
<dbReference type="GO" id="GO:0016491">
    <property type="term" value="F:oxidoreductase activity"/>
    <property type="evidence" value="ECO:0007669"/>
    <property type="project" value="InterPro"/>
</dbReference>